<dbReference type="Pfam" id="PF00089">
    <property type="entry name" value="Trypsin"/>
    <property type="match status" value="2"/>
</dbReference>
<dbReference type="PANTHER" id="PTHR24276">
    <property type="entry name" value="POLYSERASE-RELATED"/>
    <property type="match status" value="1"/>
</dbReference>
<keyword evidence="5 8" id="KW-0720">Serine protease</keyword>
<dbReference type="PANTHER" id="PTHR24276:SF91">
    <property type="entry name" value="AT26814P-RELATED"/>
    <property type="match status" value="1"/>
</dbReference>
<dbReference type="PROSITE" id="PS50240">
    <property type="entry name" value="TRYPSIN_DOM"/>
    <property type="match status" value="2"/>
</dbReference>
<feature type="domain" description="Peptidase S1" evidence="10">
    <location>
        <begin position="326"/>
        <end position="547"/>
    </location>
</feature>
<evidence type="ECO:0000256" key="3">
    <source>
        <dbReference type="ARBA" id="ARBA00022729"/>
    </source>
</evidence>
<dbReference type="Gene3D" id="2.40.10.10">
    <property type="entry name" value="Trypsin-like serine proteases"/>
    <property type="match status" value="2"/>
</dbReference>
<protein>
    <submittedName>
        <fullName evidence="11">Transmembrane protease serine 9-like</fullName>
    </submittedName>
</protein>
<keyword evidence="7" id="KW-1015">Disulfide bond</keyword>
<evidence type="ECO:0000259" key="10">
    <source>
        <dbReference type="PROSITE" id="PS50240"/>
    </source>
</evidence>
<reference evidence="11" key="1">
    <citation type="submission" date="2025-08" db="UniProtKB">
        <authorList>
            <consortium name="RefSeq"/>
        </authorList>
    </citation>
    <scope>IDENTIFICATION</scope>
    <source>
        <tissue evidence="11">Whole insect</tissue>
    </source>
</reference>
<accession>A0A6P7G4N5</accession>
<evidence type="ECO:0000256" key="9">
    <source>
        <dbReference type="SAM" id="SignalP"/>
    </source>
</evidence>
<dbReference type="RefSeq" id="XP_028139948.1">
    <property type="nucleotide sequence ID" value="XM_028284147.1"/>
</dbReference>
<dbReference type="InterPro" id="IPR018114">
    <property type="entry name" value="TRYPSIN_HIS"/>
</dbReference>
<gene>
    <name evidence="11" type="primary">LOC114334123</name>
</gene>
<keyword evidence="2 8" id="KW-0645">Protease</keyword>
<dbReference type="InterPro" id="IPR001254">
    <property type="entry name" value="Trypsin_dom"/>
</dbReference>
<dbReference type="InterPro" id="IPR001314">
    <property type="entry name" value="Peptidase_S1A"/>
</dbReference>
<evidence type="ECO:0000256" key="5">
    <source>
        <dbReference type="ARBA" id="ARBA00022825"/>
    </source>
</evidence>
<keyword evidence="6" id="KW-0865">Zymogen</keyword>
<dbReference type="FunFam" id="2.40.10.10:FF:000077">
    <property type="entry name" value="Predicted protein"/>
    <property type="match status" value="2"/>
</dbReference>
<name>A0A6P7G4N5_DIAVI</name>
<dbReference type="GO" id="GO:0006508">
    <property type="term" value="P:proteolysis"/>
    <property type="evidence" value="ECO:0007669"/>
    <property type="project" value="UniProtKB-KW"/>
</dbReference>
<evidence type="ECO:0000256" key="2">
    <source>
        <dbReference type="ARBA" id="ARBA00022670"/>
    </source>
</evidence>
<dbReference type="PROSITE" id="PS00134">
    <property type="entry name" value="TRYPSIN_HIS"/>
    <property type="match status" value="2"/>
</dbReference>
<dbReference type="SMART" id="SM00020">
    <property type="entry name" value="Tryp_SPc"/>
    <property type="match status" value="2"/>
</dbReference>
<dbReference type="GO" id="GO:0004252">
    <property type="term" value="F:serine-type endopeptidase activity"/>
    <property type="evidence" value="ECO:0007669"/>
    <property type="project" value="InterPro"/>
</dbReference>
<evidence type="ECO:0000313" key="11">
    <source>
        <dbReference type="RefSeq" id="XP_028139948.1"/>
    </source>
</evidence>
<dbReference type="InterPro" id="IPR033116">
    <property type="entry name" value="TRYPSIN_SER"/>
</dbReference>
<keyword evidence="3 9" id="KW-0732">Signal</keyword>
<dbReference type="InterPro" id="IPR050430">
    <property type="entry name" value="Peptidase_S1"/>
</dbReference>
<evidence type="ECO:0000256" key="7">
    <source>
        <dbReference type="ARBA" id="ARBA00023157"/>
    </source>
</evidence>
<evidence type="ECO:0000256" key="6">
    <source>
        <dbReference type="ARBA" id="ARBA00023145"/>
    </source>
</evidence>
<comment type="similarity">
    <text evidence="1">Belongs to the peptidase S1 family.</text>
</comment>
<dbReference type="SUPFAM" id="SSF50494">
    <property type="entry name" value="Trypsin-like serine proteases"/>
    <property type="match status" value="2"/>
</dbReference>
<sequence length="547" mass="59811">MKLCTAIFFFIVKFIDNCQNANIPHLDGRIVGGKDANITSFPYQVSLRRSAQHACGGSIFHPYYILTAAHCVSNTARTYTIRAGSNYSNRGGTVMKVCSVHVHQNYSADTMINDIAILKLCSPLAFSECILPVALPRSTDKVLVKQMGIVSGWGFQAEEGEVSDVLQMVEVPIITNEKCQSLYMEEIVTNRMLCAGYLGSGGKDACQGDSGGPFRVNGKLFGIVSWGYGCAQPFYPGVYTNVAAYRKWIKSITKYYNTSYLMDFALMAGHILHGFVLQCCDNSVLLEVYIAQAIKETLDGMMFCKILSPLIILGLVVIEVRSRHRIVGGVDADINDYPYQIGLLHRKSQICGGAILTNRYVVTAGHCTYGKSTSLLSVRVGSSFRSFQGQIHYITKVHRHHNYNPENYDYDISILELKTPLNFTNSISAVSLASSGTIISDGLVGTATGYGRLSQDGKASEKLKAVQLPIISTNSCKKYYDVTERMFCAGYDEGGKDTCEGDSGGPLVVSGILIGITSWGYDCAEAKNPGVYSSIPVLREFINSIIN</sequence>
<dbReference type="InterPro" id="IPR009003">
    <property type="entry name" value="Peptidase_S1_PA"/>
</dbReference>
<dbReference type="InParanoid" id="A0A6P7G4N5"/>
<dbReference type="PRINTS" id="PR00722">
    <property type="entry name" value="CHYMOTRYPSIN"/>
</dbReference>
<dbReference type="PROSITE" id="PS00135">
    <property type="entry name" value="TRYPSIN_SER"/>
    <property type="match status" value="1"/>
</dbReference>
<dbReference type="InterPro" id="IPR043504">
    <property type="entry name" value="Peptidase_S1_PA_chymotrypsin"/>
</dbReference>
<evidence type="ECO:0000256" key="1">
    <source>
        <dbReference type="ARBA" id="ARBA00007664"/>
    </source>
</evidence>
<keyword evidence="4 8" id="KW-0378">Hydrolase</keyword>
<dbReference type="CDD" id="cd00190">
    <property type="entry name" value="Tryp_SPc"/>
    <property type="match status" value="2"/>
</dbReference>
<proteinExistence type="inferred from homology"/>
<feature type="chain" id="PRO_5027670588" evidence="9">
    <location>
        <begin position="21"/>
        <end position="547"/>
    </location>
</feature>
<feature type="domain" description="Peptidase S1" evidence="10">
    <location>
        <begin position="30"/>
        <end position="254"/>
    </location>
</feature>
<dbReference type="AlphaFoldDB" id="A0A6P7G4N5"/>
<evidence type="ECO:0000256" key="4">
    <source>
        <dbReference type="ARBA" id="ARBA00022801"/>
    </source>
</evidence>
<feature type="signal peptide" evidence="9">
    <location>
        <begin position="1"/>
        <end position="20"/>
    </location>
</feature>
<organism evidence="11">
    <name type="scientific">Diabrotica virgifera virgifera</name>
    <name type="common">western corn rootworm</name>
    <dbReference type="NCBI Taxonomy" id="50390"/>
    <lineage>
        <taxon>Eukaryota</taxon>
        <taxon>Metazoa</taxon>
        <taxon>Ecdysozoa</taxon>
        <taxon>Arthropoda</taxon>
        <taxon>Hexapoda</taxon>
        <taxon>Insecta</taxon>
        <taxon>Pterygota</taxon>
        <taxon>Neoptera</taxon>
        <taxon>Endopterygota</taxon>
        <taxon>Coleoptera</taxon>
        <taxon>Polyphaga</taxon>
        <taxon>Cucujiformia</taxon>
        <taxon>Chrysomeloidea</taxon>
        <taxon>Chrysomelidae</taxon>
        <taxon>Galerucinae</taxon>
        <taxon>Diabroticina</taxon>
        <taxon>Diabroticites</taxon>
        <taxon>Diabrotica</taxon>
    </lineage>
</organism>
<evidence type="ECO:0000256" key="8">
    <source>
        <dbReference type="RuleBase" id="RU363034"/>
    </source>
</evidence>